<accession>A0A0L8V4J9</accession>
<sequence length="419" mass="46007">MKSRDGEHIDELFREGLAQGKEPVDYRERDWAALGQRLDRYARRKRIVFWLKPLSGAAAILLLALGIWALWPTKQEPINPQVATEQPTIQTPEAEDAESPASPTTAPDTSSKSSDSPALAAHKPLDEKPAEKPNREERVVSTEQESSPEQATHERIPSDLTEIVPAKQGTENQVALQTDSAEVTDQELASTKNPDDRPSSQTDEQATMIPEPVVFEPDEPLAAMPEQRLVALSILLAPAYNGVDNLSDGKTGTDIGLLVTLGLTKRWSFSTGALYAKKLYETGFSSNYSNGGYGDPDIQTVDADCRVLDIPLNLNYALISRGKTSISIGTGISSYIMLKEDYRFNSTGGYGDSPADIHLVNENQHWLSVLNLHASYQQRLSSKMSLSLQPYLKIPVKDIGYAQVRLQSLGMALSASWTL</sequence>
<dbReference type="EMBL" id="LGIA01000190">
    <property type="protein sequence ID" value="KOH43361.1"/>
    <property type="molecule type" value="Genomic_DNA"/>
</dbReference>
<name>A0A0L8V4J9_9BACT</name>
<comment type="caution">
    <text evidence="3">The sequence shown here is derived from an EMBL/GenBank/DDBJ whole genome shotgun (WGS) entry which is preliminary data.</text>
</comment>
<gene>
    <name evidence="3" type="ORF">NC99_37880</name>
</gene>
<feature type="compositionally biased region" description="Basic and acidic residues" evidence="1">
    <location>
        <begin position="123"/>
        <end position="140"/>
    </location>
</feature>
<evidence type="ECO:0000313" key="3">
    <source>
        <dbReference type="EMBL" id="KOH43361.1"/>
    </source>
</evidence>
<feature type="compositionally biased region" description="Polar residues" evidence="1">
    <location>
        <begin position="82"/>
        <end position="91"/>
    </location>
</feature>
<feature type="transmembrane region" description="Helical" evidence="2">
    <location>
        <begin position="47"/>
        <end position="71"/>
    </location>
</feature>
<keyword evidence="2" id="KW-1133">Transmembrane helix</keyword>
<keyword evidence="2" id="KW-0472">Membrane</keyword>
<evidence type="ECO:0000256" key="1">
    <source>
        <dbReference type="SAM" id="MobiDB-lite"/>
    </source>
</evidence>
<feature type="region of interest" description="Disordered" evidence="1">
    <location>
        <begin position="82"/>
        <end position="208"/>
    </location>
</feature>
<dbReference type="STRING" id="1409788.NC99_37880"/>
<dbReference type="RefSeq" id="WP_053186721.1">
    <property type="nucleotide sequence ID" value="NZ_LGIA01000190.1"/>
</dbReference>
<feature type="compositionally biased region" description="Polar residues" evidence="1">
    <location>
        <begin position="169"/>
        <end position="192"/>
    </location>
</feature>
<keyword evidence="4" id="KW-1185">Reference proteome</keyword>
<organism evidence="3 4">
    <name type="scientific">Sunxiuqinia dokdonensis</name>
    <dbReference type="NCBI Taxonomy" id="1409788"/>
    <lineage>
        <taxon>Bacteria</taxon>
        <taxon>Pseudomonadati</taxon>
        <taxon>Bacteroidota</taxon>
        <taxon>Bacteroidia</taxon>
        <taxon>Marinilabiliales</taxon>
        <taxon>Prolixibacteraceae</taxon>
        <taxon>Sunxiuqinia</taxon>
    </lineage>
</organism>
<evidence type="ECO:0008006" key="5">
    <source>
        <dbReference type="Google" id="ProtNLM"/>
    </source>
</evidence>
<reference evidence="4" key="1">
    <citation type="submission" date="2015-07" db="EMBL/GenBank/DDBJ databases">
        <title>Genome sequencing of Sunxiuqinia dokdonensis strain SK.</title>
        <authorList>
            <person name="Ahn S."/>
            <person name="Kim B.-C."/>
        </authorList>
    </citation>
    <scope>NUCLEOTIDE SEQUENCE [LARGE SCALE GENOMIC DNA]</scope>
    <source>
        <strain evidence="4">SK</strain>
    </source>
</reference>
<proteinExistence type="predicted"/>
<dbReference type="AlphaFoldDB" id="A0A0L8V4J9"/>
<dbReference type="OrthoDB" id="1523584at2"/>
<keyword evidence="2" id="KW-0812">Transmembrane</keyword>
<feature type="compositionally biased region" description="Polar residues" evidence="1">
    <location>
        <begin position="101"/>
        <end position="116"/>
    </location>
</feature>
<evidence type="ECO:0000313" key="4">
    <source>
        <dbReference type="Proteomes" id="UP000036958"/>
    </source>
</evidence>
<evidence type="ECO:0000256" key="2">
    <source>
        <dbReference type="SAM" id="Phobius"/>
    </source>
</evidence>
<protein>
    <recommendedName>
        <fullName evidence="5">Outer membrane protein beta-barrel domain-containing protein</fullName>
    </recommendedName>
</protein>
<feature type="compositionally biased region" description="Polar residues" evidence="1">
    <location>
        <begin position="141"/>
        <end position="150"/>
    </location>
</feature>
<dbReference type="Proteomes" id="UP000036958">
    <property type="component" value="Unassembled WGS sequence"/>
</dbReference>